<evidence type="ECO:0000313" key="5">
    <source>
        <dbReference type="Proteomes" id="UP000007305"/>
    </source>
</evidence>
<evidence type="ECO:0000256" key="2">
    <source>
        <dbReference type="SAM" id="SignalP"/>
    </source>
</evidence>
<feature type="chain" id="PRO_5010804477" evidence="2">
    <location>
        <begin position="28"/>
        <end position="108"/>
    </location>
</feature>
<reference evidence="4" key="4">
    <citation type="submission" date="2021-05" db="UniProtKB">
        <authorList>
            <consortium name="EnsemblPlants"/>
        </authorList>
    </citation>
    <scope>IDENTIFICATION</scope>
    <source>
        <strain evidence="4">cv. B73</strain>
    </source>
</reference>
<name>A0A1D6GNK5_MAIZE</name>
<evidence type="ECO:0000256" key="1">
    <source>
        <dbReference type="SAM" id="MobiDB-lite"/>
    </source>
</evidence>
<accession>A0A1D6GNK5</accession>
<keyword evidence="2" id="KW-0732">Signal</keyword>
<dbReference type="EnsemblPlants" id="Zm00001eb220810_T001">
    <property type="protein sequence ID" value="Zm00001eb220810_P001"/>
    <property type="gene ID" value="Zm00001eb220810"/>
</dbReference>
<dbReference type="Gramene" id="Zm00001eb220810_T001">
    <property type="protein sequence ID" value="Zm00001eb220810_P001"/>
    <property type="gene ID" value="Zm00001eb220810"/>
</dbReference>
<evidence type="ECO:0000313" key="3">
    <source>
        <dbReference type="EMBL" id="AQK64807.1"/>
    </source>
</evidence>
<sequence length="108" mass="11272">MARRRHLTATPTLVLVSLLLMADLATTVSCYGRRVAAEPHVSEVSDSGGGGSPSPSPPARGCFLSKTDQQQDSSAAGRHLLGDCCKHMLGVGVSSKRLVPQGPNPLHN</sequence>
<dbReference type="OMA" id="SQHRIMA"/>
<reference evidence="3" key="2">
    <citation type="submission" date="2015-12" db="EMBL/GenBank/DDBJ databases">
        <title>Update maize B73 reference genome by single molecule sequencing technologies.</title>
        <authorList>
            <consortium name="Maize Genome Sequencing Project"/>
            <person name="Ware D."/>
        </authorList>
    </citation>
    <scope>NUCLEOTIDE SEQUENCE</scope>
    <source>
        <tissue evidence="3">Seedling</tissue>
    </source>
</reference>
<feature type="region of interest" description="Disordered" evidence="1">
    <location>
        <begin position="39"/>
        <end position="75"/>
    </location>
</feature>
<proteinExistence type="predicted"/>
<reference evidence="4" key="3">
    <citation type="submission" date="2019-07" db="EMBL/GenBank/DDBJ databases">
        <authorList>
            <person name="Seetharam A."/>
            <person name="Woodhouse M."/>
            <person name="Cannon E."/>
        </authorList>
    </citation>
    <scope>NUCLEOTIDE SEQUENCE [LARGE SCALE GENOMIC DNA]</scope>
    <source>
        <strain evidence="4">cv. B73</strain>
    </source>
</reference>
<dbReference type="EMBL" id="CM000781">
    <property type="protein sequence ID" value="AQK64807.1"/>
    <property type="molecule type" value="Genomic_DNA"/>
</dbReference>
<dbReference type="AlphaFoldDB" id="A0A1D6GNK5"/>
<keyword evidence="5" id="KW-1185">Reference proteome</keyword>
<evidence type="ECO:0000313" key="4">
    <source>
        <dbReference type="EnsemblPlants" id="Zm00001eb220810_P001"/>
    </source>
</evidence>
<dbReference type="PaxDb" id="4577-GRMZM2G088358_P01"/>
<organism evidence="4 5">
    <name type="scientific">Zea mays</name>
    <name type="common">Maize</name>
    <dbReference type="NCBI Taxonomy" id="4577"/>
    <lineage>
        <taxon>Eukaryota</taxon>
        <taxon>Viridiplantae</taxon>
        <taxon>Streptophyta</taxon>
        <taxon>Embryophyta</taxon>
        <taxon>Tracheophyta</taxon>
        <taxon>Spermatophyta</taxon>
        <taxon>Magnoliopsida</taxon>
        <taxon>Liliopsida</taxon>
        <taxon>Poales</taxon>
        <taxon>Poaceae</taxon>
        <taxon>PACMAD clade</taxon>
        <taxon>Panicoideae</taxon>
        <taxon>Andropogonodae</taxon>
        <taxon>Andropogoneae</taxon>
        <taxon>Tripsacinae</taxon>
        <taxon>Zea</taxon>
    </lineage>
</organism>
<reference evidence="5" key="1">
    <citation type="journal article" date="2009" name="Science">
        <title>The B73 maize genome: complexity, diversity, and dynamics.</title>
        <authorList>
            <person name="Schnable P.S."/>
            <person name="Ware D."/>
            <person name="Fulton R.S."/>
            <person name="Stein J.C."/>
            <person name="Wei F."/>
            <person name="Pasternak S."/>
            <person name="Liang C."/>
            <person name="Zhang J."/>
            <person name="Fulton L."/>
            <person name="Graves T.A."/>
            <person name="Minx P."/>
            <person name="Reily A.D."/>
            <person name="Courtney L."/>
            <person name="Kruchowski S.S."/>
            <person name="Tomlinson C."/>
            <person name="Strong C."/>
            <person name="Delehaunty K."/>
            <person name="Fronick C."/>
            <person name="Courtney B."/>
            <person name="Rock S.M."/>
            <person name="Belter E."/>
            <person name="Du F."/>
            <person name="Kim K."/>
            <person name="Abbott R.M."/>
            <person name="Cotton M."/>
            <person name="Levy A."/>
            <person name="Marchetto P."/>
            <person name="Ochoa K."/>
            <person name="Jackson S.M."/>
            <person name="Gillam B."/>
            <person name="Chen W."/>
            <person name="Yan L."/>
            <person name="Higginbotham J."/>
            <person name="Cardenas M."/>
            <person name="Waligorski J."/>
            <person name="Applebaum E."/>
            <person name="Phelps L."/>
            <person name="Falcone J."/>
            <person name="Kanchi K."/>
            <person name="Thane T."/>
            <person name="Scimone A."/>
            <person name="Thane N."/>
            <person name="Henke J."/>
            <person name="Wang T."/>
            <person name="Ruppert J."/>
            <person name="Shah N."/>
            <person name="Rotter K."/>
            <person name="Hodges J."/>
            <person name="Ingenthron E."/>
            <person name="Cordes M."/>
            <person name="Kohlberg S."/>
            <person name="Sgro J."/>
            <person name="Delgado B."/>
            <person name="Mead K."/>
            <person name="Chinwalla A."/>
            <person name="Leonard S."/>
            <person name="Crouse K."/>
            <person name="Collura K."/>
            <person name="Kudrna D."/>
            <person name="Currie J."/>
            <person name="He R."/>
            <person name="Angelova A."/>
            <person name="Rajasekar S."/>
            <person name="Mueller T."/>
            <person name="Lomeli R."/>
            <person name="Scara G."/>
            <person name="Ko A."/>
            <person name="Delaney K."/>
            <person name="Wissotski M."/>
            <person name="Lopez G."/>
            <person name="Campos D."/>
            <person name="Braidotti M."/>
            <person name="Ashley E."/>
            <person name="Golser W."/>
            <person name="Kim H."/>
            <person name="Lee S."/>
            <person name="Lin J."/>
            <person name="Dujmic Z."/>
            <person name="Kim W."/>
            <person name="Talag J."/>
            <person name="Zuccolo A."/>
            <person name="Fan C."/>
            <person name="Sebastian A."/>
            <person name="Kramer M."/>
            <person name="Spiegel L."/>
            <person name="Nascimento L."/>
            <person name="Zutavern T."/>
            <person name="Miller B."/>
            <person name="Ambroise C."/>
            <person name="Muller S."/>
            <person name="Spooner W."/>
            <person name="Narechania A."/>
            <person name="Ren L."/>
            <person name="Wei S."/>
            <person name="Kumari S."/>
            <person name="Faga B."/>
            <person name="Levy M.J."/>
            <person name="McMahan L."/>
            <person name="Van Buren P."/>
            <person name="Vaughn M.W."/>
            <person name="Ying K."/>
            <person name="Yeh C.-T."/>
            <person name="Emrich S.J."/>
            <person name="Jia Y."/>
            <person name="Kalyanaraman A."/>
            <person name="Hsia A.-P."/>
            <person name="Barbazuk W.B."/>
            <person name="Baucom R.S."/>
            <person name="Brutnell T.P."/>
            <person name="Carpita N.C."/>
            <person name="Chaparro C."/>
            <person name="Chia J.-M."/>
            <person name="Deragon J.-M."/>
            <person name="Estill J.C."/>
            <person name="Fu Y."/>
            <person name="Jeddeloh J.A."/>
            <person name="Han Y."/>
            <person name="Lee H."/>
            <person name="Li P."/>
            <person name="Lisch D.R."/>
            <person name="Liu S."/>
            <person name="Liu Z."/>
            <person name="Nagel D.H."/>
            <person name="McCann M.C."/>
            <person name="SanMiguel P."/>
            <person name="Myers A.M."/>
            <person name="Nettleton D."/>
            <person name="Nguyen J."/>
            <person name="Penning B.W."/>
            <person name="Ponnala L."/>
            <person name="Schneider K.L."/>
            <person name="Schwartz D.C."/>
            <person name="Sharma A."/>
            <person name="Soderlund C."/>
            <person name="Springer N.M."/>
            <person name="Sun Q."/>
            <person name="Wang H."/>
            <person name="Waterman M."/>
            <person name="Westerman R."/>
            <person name="Wolfgruber T.K."/>
            <person name="Yang L."/>
            <person name="Yu Y."/>
            <person name="Zhang L."/>
            <person name="Zhou S."/>
            <person name="Zhu Q."/>
            <person name="Bennetzen J.L."/>
            <person name="Dawe R.K."/>
            <person name="Jiang J."/>
            <person name="Jiang N."/>
            <person name="Presting G.G."/>
            <person name="Wessler S.R."/>
            <person name="Aluru S."/>
            <person name="Martienssen R.A."/>
            <person name="Clifton S.W."/>
            <person name="McCombie W.R."/>
            <person name="Wing R.A."/>
            <person name="Wilson R.K."/>
        </authorList>
    </citation>
    <scope>NUCLEOTIDE SEQUENCE [LARGE SCALE GENOMIC DNA]</scope>
    <source>
        <strain evidence="5">cv. B73</strain>
    </source>
</reference>
<feature type="signal peptide" evidence="2">
    <location>
        <begin position="1"/>
        <end position="27"/>
    </location>
</feature>
<protein>
    <submittedName>
        <fullName evidence="3 4">Uncharacterized protein</fullName>
    </submittedName>
</protein>
<gene>
    <name evidence="3" type="ORF">ZEAMMB73_Zm00001d013917</name>
</gene>
<dbReference type="Proteomes" id="UP000007305">
    <property type="component" value="Chromosome 5"/>
</dbReference>